<gene>
    <name evidence="3" type="ORF">BLI708_11105</name>
    <name evidence="2" type="ORF">Tam1G_0730</name>
</gene>
<evidence type="ECO:0000313" key="3">
    <source>
        <dbReference type="EMBL" id="QSY57721.1"/>
    </source>
</evidence>
<evidence type="ECO:0000259" key="1">
    <source>
        <dbReference type="Pfam" id="PF06114"/>
    </source>
</evidence>
<dbReference type="Proteomes" id="UP000663067">
    <property type="component" value="Chromosome"/>
</dbReference>
<reference evidence="2 4" key="1">
    <citation type="submission" date="2017-07" db="EMBL/GenBank/DDBJ databases">
        <title>Bifidobacterium novel species.</title>
        <authorList>
            <person name="Lugli G.A."/>
            <person name="Milani C."/>
            <person name="Duranti S."/>
            <person name="Mangifesta M."/>
        </authorList>
    </citation>
    <scope>NUCLEOTIDE SEQUENCE [LARGE SCALE GENOMIC DNA]</scope>
    <source>
        <strain evidence="2 4">45</strain>
    </source>
</reference>
<dbReference type="Pfam" id="PF06114">
    <property type="entry name" value="Peptidase_M78"/>
    <property type="match status" value="1"/>
</dbReference>
<dbReference type="Gene3D" id="1.10.10.2910">
    <property type="match status" value="1"/>
</dbReference>
<evidence type="ECO:0000313" key="2">
    <source>
        <dbReference type="EMBL" id="PLS25164.1"/>
    </source>
</evidence>
<protein>
    <submittedName>
        <fullName evidence="3">ImmA/IrrE family metallo-endopeptidase</fullName>
    </submittedName>
</protein>
<sequence>MLDARNSADYQHAVIEQAQDMIALAQSRHADFLDDCLSDPGKIKRTWKNDVTITYKHALLDDFQQHNDSTIIDHGTDLLGLYIPALGPNEKHLITVQYRYGDFTPRRNFTLLHELGHYLQWTDDNLANRIIATSTLNFNKRFEEDACNRFASFALLPTHYVQKCTHGGVVDADLAARLYDEGRSKDPQNKHLIRVSRPVIARRLAEFLDFTGTVALVTNDKLTVRAHSNGQIDYDGELLSEERQLIDDLNATRKSAMAGMLASPRGNNIFASITTSYGRRGMRYRFIVLQQVEKPLSE</sequence>
<dbReference type="Proteomes" id="UP000234855">
    <property type="component" value="Unassembled WGS sequence"/>
</dbReference>
<dbReference type="EMBL" id="CP071591">
    <property type="protein sequence ID" value="QSY57721.1"/>
    <property type="molecule type" value="Genomic_DNA"/>
</dbReference>
<evidence type="ECO:0000313" key="5">
    <source>
        <dbReference type="Proteomes" id="UP000663067"/>
    </source>
</evidence>
<reference evidence="3 5" key="2">
    <citation type="submission" date="2021-03" db="EMBL/GenBank/DDBJ databases">
        <title>Genome sequencing of Bifidobacterium imperatoris JCM 32708.</title>
        <authorList>
            <person name="Kim J."/>
        </authorList>
    </citation>
    <scope>NUCLEOTIDE SEQUENCE [LARGE SCALE GENOMIC DNA]</scope>
    <source>
        <strain evidence="3 5">JCM 32708</strain>
    </source>
</reference>
<proteinExistence type="predicted"/>
<dbReference type="InterPro" id="IPR010359">
    <property type="entry name" value="IrrE_HExxH"/>
</dbReference>
<dbReference type="RefSeq" id="WP_101625513.1">
    <property type="nucleotide sequence ID" value="NZ_CP071591.1"/>
</dbReference>
<name>A0A2N5IT77_9BIFI</name>
<organism evidence="2 4">
    <name type="scientific">Bifidobacterium imperatoris</name>
    <dbReference type="NCBI Taxonomy" id="2020965"/>
    <lineage>
        <taxon>Bacteria</taxon>
        <taxon>Bacillati</taxon>
        <taxon>Actinomycetota</taxon>
        <taxon>Actinomycetes</taxon>
        <taxon>Bifidobacteriales</taxon>
        <taxon>Bifidobacteriaceae</taxon>
        <taxon>Bifidobacterium</taxon>
    </lineage>
</organism>
<keyword evidence="5" id="KW-1185">Reference proteome</keyword>
<accession>A0A2N5IT77</accession>
<feature type="domain" description="IrrE N-terminal-like" evidence="1">
    <location>
        <begin position="105"/>
        <end position="177"/>
    </location>
</feature>
<evidence type="ECO:0000313" key="4">
    <source>
        <dbReference type="Proteomes" id="UP000234855"/>
    </source>
</evidence>
<dbReference type="EMBL" id="NMWV01000010">
    <property type="protein sequence ID" value="PLS25164.1"/>
    <property type="molecule type" value="Genomic_DNA"/>
</dbReference>
<dbReference type="AlphaFoldDB" id="A0A2N5IT77"/>